<name>A0AAW0KFA4_QUESU</name>
<dbReference type="GO" id="GO:0044877">
    <property type="term" value="F:protein-containing complex binding"/>
    <property type="evidence" value="ECO:0007669"/>
    <property type="project" value="TreeGrafter"/>
</dbReference>
<feature type="domain" description="NAD-dependent epimerase/dehydratase" evidence="1">
    <location>
        <begin position="73"/>
        <end position="367"/>
    </location>
</feature>
<proteinExistence type="predicted"/>
<dbReference type="EMBL" id="PKMF04000321">
    <property type="protein sequence ID" value="KAK7837804.1"/>
    <property type="molecule type" value="Genomic_DNA"/>
</dbReference>
<dbReference type="InterPro" id="IPR001509">
    <property type="entry name" value="Epimerase_deHydtase"/>
</dbReference>
<comment type="caution">
    <text evidence="2">The sequence shown here is derived from an EMBL/GenBank/DDBJ whole genome shotgun (WGS) entry which is preliminary data.</text>
</comment>
<dbReference type="Pfam" id="PF01370">
    <property type="entry name" value="Epimerase"/>
    <property type="match status" value="1"/>
</dbReference>
<dbReference type="InterPro" id="IPR036291">
    <property type="entry name" value="NAD(P)-bd_dom_sf"/>
</dbReference>
<sequence length="486" mass="52784">MQAISRRIVQQQSLKSSSASISSLKSLYSVSSSDHRYGADHPRYGSTLATKGVGHLVRKGTGGRSSVSGIVATVFGATGFLGRYVVQQLGQLVNVTVINLSAINEMGTQVLVLMVICADSLILYFSSTAKIGTQVLVPFRGSEDNPRHLKLMGDLGQIVPMKYDPRDENSIKAVMAKANVVLNLIGREYETRNYSFEEVNYSMAEQLAMIAKEHGGIARFIQVSCLGASPSSPSRLLRAKAAAEEAVLREIPEIAKEHGGIARFIQVSCLGASPSSPSRLLRAKAAAEEAVLREIPEATIMRPAVMVGTEDRIMNTWARSAKNYGFLPLIGGGSTKIQPVYVVDVAGAIVAALKDDGTSMGKIYELGGPDIYTIHELAEIMYDVIREWPRYVKVPFPIAKAIAMPREFLLNKVPFPLPVPFMFNLDQILALTKDTVVSENALTFNDLGLVPHKLKGYPIEFLIAFRKGGPQFGSTVSEKVSTDDYA</sequence>
<dbReference type="CDD" id="cd05271">
    <property type="entry name" value="NDUFA9_like_SDR_a"/>
    <property type="match status" value="1"/>
</dbReference>
<protein>
    <submittedName>
        <fullName evidence="2">Nadh dehydrogenase [ubiquinone] 1 alpha subcomplex subunit 9</fullName>
    </submittedName>
</protein>
<keyword evidence="3" id="KW-1185">Reference proteome</keyword>
<dbReference type="AlphaFoldDB" id="A0AAW0KFA4"/>
<evidence type="ECO:0000259" key="1">
    <source>
        <dbReference type="Pfam" id="PF01370"/>
    </source>
</evidence>
<dbReference type="GO" id="GO:0005739">
    <property type="term" value="C:mitochondrion"/>
    <property type="evidence" value="ECO:0007669"/>
    <property type="project" value="TreeGrafter"/>
</dbReference>
<reference evidence="2 3" key="1">
    <citation type="journal article" date="2018" name="Sci. Data">
        <title>The draft genome sequence of cork oak.</title>
        <authorList>
            <person name="Ramos A.M."/>
            <person name="Usie A."/>
            <person name="Barbosa P."/>
            <person name="Barros P.M."/>
            <person name="Capote T."/>
            <person name="Chaves I."/>
            <person name="Simoes F."/>
            <person name="Abreu I."/>
            <person name="Carrasquinho I."/>
            <person name="Faro C."/>
            <person name="Guimaraes J.B."/>
            <person name="Mendonca D."/>
            <person name="Nobrega F."/>
            <person name="Rodrigues L."/>
            <person name="Saibo N.J.M."/>
            <person name="Varela M.C."/>
            <person name="Egas C."/>
            <person name="Matos J."/>
            <person name="Miguel C.M."/>
            <person name="Oliveira M.M."/>
            <person name="Ricardo C.P."/>
            <person name="Goncalves S."/>
        </authorList>
    </citation>
    <scope>NUCLEOTIDE SEQUENCE [LARGE SCALE GENOMIC DNA]</scope>
    <source>
        <strain evidence="3">cv. HL8</strain>
    </source>
</reference>
<accession>A0AAW0KFA4</accession>
<evidence type="ECO:0000313" key="3">
    <source>
        <dbReference type="Proteomes" id="UP000237347"/>
    </source>
</evidence>
<gene>
    <name evidence="2" type="ORF">CFP56_020784</name>
</gene>
<dbReference type="PANTHER" id="PTHR12126:SF11">
    <property type="entry name" value="NADH DEHYDROGENASE [UBIQUINONE] 1 ALPHA SUBCOMPLEX SUBUNIT 9, MITOCHONDRIAL"/>
    <property type="match status" value="1"/>
</dbReference>
<evidence type="ECO:0000313" key="2">
    <source>
        <dbReference type="EMBL" id="KAK7837804.1"/>
    </source>
</evidence>
<dbReference type="Proteomes" id="UP000237347">
    <property type="component" value="Unassembled WGS sequence"/>
</dbReference>
<dbReference type="SUPFAM" id="SSF51735">
    <property type="entry name" value="NAD(P)-binding Rossmann-fold domains"/>
    <property type="match status" value="1"/>
</dbReference>
<dbReference type="InterPro" id="IPR051207">
    <property type="entry name" value="ComplexI_NDUFA9_subunit"/>
</dbReference>
<dbReference type="PANTHER" id="PTHR12126">
    <property type="entry name" value="NADH-UBIQUINONE OXIDOREDUCTASE 39 KDA SUBUNIT-RELATED"/>
    <property type="match status" value="1"/>
</dbReference>
<organism evidence="2 3">
    <name type="scientific">Quercus suber</name>
    <name type="common">Cork oak</name>
    <dbReference type="NCBI Taxonomy" id="58331"/>
    <lineage>
        <taxon>Eukaryota</taxon>
        <taxon>Viridiplantae</taxon>
        <taxon>Streptophyta</taxon>
        <taxon>Embryophyta</taxon>
        <taxon>Tracheophyta</taxon>
        <taxon>Spermatophyta</taxon>
        <taxon>Magnoliopsida</taxon>
        <taxon>eudicotyledons</taxon>
        <taxon>Gunneridae</taxon>
        <taxon>Pentapetalae</taxon>
        <taxon>rosids</taxon>
        <taxon>fabids</taxon>
        <taxon>Fagales</taxon>
        <taxon>Fagaceae</taxon>
        <taxon>Quercus</taxon>
    </lineage>
</organism>
<dbReference type="Gene3D" id="3.40.50.720">
    <property type="entry name" value="NAD(P)-binding Rossmann-like Domain"/>
    <property type="match status" value="2"/>
</dbReference>